<gene>
    <name evidence="1" type="ORF">MNBD_GAMMA17-1766</name>
</gene>
<accession>A0A3B0Z822</accession>
<reference evidence="1" key="1">
    <citation type="submission" date="2018-06" db="EMBL/GenBank/DDBJ databases">
        <authorList>
            <person name="Zhirakovskaya E."/>
        </authorList>
    </citation>
    <scope>NUCLEOTIDE SEQUENCE</scope>
</reference>
<dbReference type="EMBL" id="UOFQ01000018">
    <property type="protein sequence ID" value="VAW85150.1"/>
    <property type="molecule type" value="Genomic_DNA"/>
</dbReference>
<dbReference type="AlphaFoldDB" id="A0A3B0Z822"/>
<name>A0A3B0Z822_9ZZZZ</name>
<evidence type="ECO:0000313" key="1">
    <source>
        <dbReference type="EMBL" id="VAW85150.1"/>
    </source>
</evidence>
<sequence length="88" mass="10221">MVCMVTAHSTKLGKEDIYEQFLRQRKLWFVRNLPGITSYKVYRTERRFDPSGLASPDIEDDPALYIAHEVPESNQLSREEYAGLEGEQ</sequence>
<organism evidence="1">
    <name type="scientific">hydrothermal vent metagenome</name>
    <dbReference type="NCBI Taxonomy" id="652676"/>
    <lineage>
        <taxon>unclassified sequences</taxon>
        <taxon>metagenomes</taxon>
        <taxon>ecological metagenomes</taxon>
    </lineage>
</organism>
<protein>
    <submittedName>
        <fullName evidence="1">Uncharacterized protein</fullName>
    </submittedName>
</protein>
<proteinExistence type="predicted"/>